<comment type="caution">
    <text evidence="1">The sequence shown here is derived from an EMBL/GenBank/DDBJ whole genome shotgun (WGS) entry which is preliminary data.</text>
</comment>
<dbReference type="OrthoDB" id="6420785at2759"/>
<organism evidence="1 2">
    <name type="scientific">Nephila pilipes</name>
    <name type="common">Giant wood spider</name>
    <name type="synonym">Nephila maculata</name>
    <dbReference type="NCBI Taxonomy" id="299642"/>
    <lineage>
        <taxon>Eukaryota</taxon>
        <taxon>Metazoa</taxon>
        <taxon>Ecdysozoa</taxon>
        <taxon>Arthropoda</taxon>
        <taxon>Chelicerata</taxon>
        <taxon>Arachnida</taxon>
        <taxon>Araneae</taxon>
        <taxon>Araneomorphae</taxon>
        <taxon>Entelegynae</taxon>
        <taxon>Araneoidea</taxon>
        <taxon>Nephilidae</taxon>
        <taxon>Nephila</taxon>
    </lineage>
</organism>
<sequence length="82" mass="9011">MFRKKHLSQSGGTTTLKASYAKIALCSQTSKTISDQIVQNTPLQSEVSELQSTPDDSFFSCGQVIVDSIRMLYDEESVLGYA</sequence>
<dbReference type="AlphaFoldDB" id="A0A8X6N882"/>
<protein>
    <submittedName>
        <fullName evidence="1">Uncharacterized protein</fullName>
    </submittedName>
</protein>
<dbReference type="Proteomes" id="UP000887013">
    <property type="component" value="Unassembled WGS sequence"/>
</dbReference>
<keyword evidence="2" id="KW-1185">Reference proteome</keyword>
<name>A0A8X6N882_NEPPI</name>
<reference evidence="1" key="1">
    <citation type="submission" date="2020-08" db="EMBL/GenBank/DDBJ databases">
        <title>Multicomponent nature underlies the extraordinary mechanical properties of spider dragline silk.</title>
        <authorList>
            <person name="Kono N."/>
            <person name="Nakamura H."/>
            <person name="Mori M."/>
            <person name="Yoshida Y."/>
            <person name="Ohtoshi R."/>
            <person name="Malay A.D."/>
            <person name="Moran D.A.P."/>
            <person name="Tomita M."/>
            <person name="Numata K."/>
            <person name="Arakawa K."/>
        </authorList>
    </citation>
    <scope>NUCLEOTIDE SEQUENCE</scope>
</reference>
<dbReference type="EMBL" id="BMAW01055060">
    <property type="protein sequence ID" value="GFS99124.1"/>
    <property type="molecule type" value="Genomic_DNA"/>
</dbReference>
<evidence type="ECO:0000313" key="1">
    <source>
        <dbReference type="EMBL" id="GFS99124.1"/>
    </source>
</evidence>
<evidence type="ECO:0000313" key="2">
    <source>
        <dbReference type="Proteomes" id="UP000887013"/>
    </source>
</evidence>
<proteinExistence type="predicted"/>
<accession>A0A8X6N882</accession>
<gene>
    <name evidence="1" type="ORF">NPIL_459821</name>
</gene>